<evidence type="ECO:0000313" key="4">
    <source>
        <dbReference type="EMBL" id="SHK63094.1"/>
    </source>
</evidence>
<dbReference type="STRING" id="1121328.JWYL7_0804"/>
<evidence type="ECO:0000259" key="2">
    <source>
        <dbReference type="Pfam" id="PF01966"/>
    </source>
</evidence>
<reference evidence="4 6" key="2">
    <citation type="submission" date="2016-11" db="EMBL/GenBank/DDBJ databases">
        <authorList>
            <person name="Varghese N."/>
            <person name="Submissions S."/>
        </authorList>
    </citation>
    <scope>NUCLEOTIDE SEQUENCE [LARGE SCALE GENOMIC DNA]</scope>
    <source>
        <strain evidence="4 6">DSM 7308</strain>
    </source>
</reference>
<dbReference type="RefSeq" id="WP_066069383.1">
    <property type="nucleotide sequence ID" value="NZ_FRBG01000003.1"/>
</dbReference>
<evidence type="ECO:0000313" key="6">
    <source>
        <dbReference type="Proteomes" id="UP000323392"/>
    </source>
</evidence>
<dbReference type="EMBL" id="FRBG01000003">
    <property type="protein sequence ID" value="SHK63094.1"/>
    <property type="molecule type" value="Genomic_DNA"/>
</dbReference>
<dbReference type="PATRIC" id="fig|1121328.3.peg.810"/>
<proteinExistence type="predicted"/>
<accession>A0A150FQ38</accession>
<dbReference type="CDD" id="cd00077">
    <property type="entry name" value="HDc"/>
    <property type="match status" value="1"/>
</dbReference>
<dbReference type="AlphaFoldDB" id="A0A150FQ38"/>
<dbReference type="PANTHER" id="PTHR47545">
    <property type="entry name" value="MULTIFUNCTIONAL CCA PROTEIN"/>
    <property type="match status" value="1"/>
</dbReference>
<dbReference type="GO" id="GO:0016787">
    <property type="term" value="F:hydrolase activity"/>
    <property type="evidence" value="ECO:0007669"/>
    <property type="project" value="UniProtKB-KW"/>
</dbReference>
<dbReference type="Proteomes" id="UP000092605">
    <property type="component" value="Unassembled WGS sequence"/>
</dbReference>
<protein>
    <submittedName>
        <fullName evidence="4">HDIG domain-containing protein</fullName>
    </submittedName>
    <submittedName>
        <fullName evidence="3">Metal dependent phosphohydrolase</fullName>
    </submittedName>
</protein>
<dbReference type="Pfam" id="PF01966">
    <property type="entry name" value="HD"/>
    <property type="match status" value="1"/>
</dbReference>
<organism evidence="3 5">
    <name type="scientific">Alkalithermobacter thermoalcaliphilus JW-YL-7 = DSM 7308</name>
    <dbReference type="NCBI Taxonomy" id="1121328"/>
    <lineage>
        <taxon>Bacteria</taxon>
        <taxon>Bacillati</taxon>
        <taxon>Bacillota</taxon>
        <taxon>Clostridia</taxon>
        <taxon>Peptostreptococcales</taxon>
        <taxon>Tepidibacteraceae</taxon>
        <taxon>Alkalithermobacter</taxon>
    </lineage>
</organism>
<evidence type="ECO:0000256" key="1">
    <source>
        <dbReference type="ARBA" id="ARBA00022741"/>
    </source>
</evidence>
<dbReference type="GO" id="GO:0000166">
    <property type="term" value="F:nucleotide binding"/>
    <property type="evidence" value="ECO:0007669"/>
    <property type="project" value="UniProtKB-KW"/>
</dbReference>
<keyword evidence="1" id="KW-0547">Nucleotide-binding</keyword>
<evidence type="ECO:0000313" key="3">
    <source>
        <dbReference type="EMBL" id="KXZ39729.1"/>
    </source>
</evidence>
<feature type="domain" description="HD" evidence="2">
    <location>
        <begin position="61"/>
        <end position="146"/>
    </location>
</feature>
<dbReference type="OrthoDB" id="9805698at2"/>
<dbReference type="EMBL" id="LSFY01000001">
    <property type="protein sequence ID" value="KXZ39729.1"/>
    <property type="molecule type" value="Genomic_DNA"/>
</dbReference>
<name>A0A150FQ38_CLOPD</name>
<dbReference type="InterPro" id="IPR006674">
    <property type="entry name" value="HD_domain"/>
</dbReference>
<dbReference type="InterPro" id="IPR050124">
    <property type="entry name" value="tRNA_CCA-adding_enzyme"/>
</dbReference>
<keyword evidence="3" id="KW-0378">Hydrolase</keyword>
<dbReference type="Proteomes" id="UP000323392">
    <property type="component" value="Unassembled WGS sequence"/>
</dbReference>
<evidence type="ECO:0000313" key="5">
    <source>
        <dbReference type="Proteomes" id="UP000092605"/>
    </source>
</evidence>
<gene>
    <name evidence="3" type="ORF">JWYL7_0804</name>
    <name evidence="4" type="ORF">SAMN05661008_00593</name>
</gene>
<sequence>MEKSKKLFKEMENHLMNDEKPSIYFNYLLKNEKLFKQYPFNLISDLEKIPQSPVHHPEGSVWNHTMLVVDNAAKRKEDSKNPKVFMWAALLHDIGKGKTTKVRKGKITSYEHDTVGKELTIEFLEHFIDDKIFIKDVSNMVRWHMQTLFVVKDLPFADIKKMVSEVSIDEIALLSLCDRLGRGQMTDEKMNEERENIKAFLLKCQETLV</sequence>
<comment type="caution">
    <text evidence="3">The sequence shown here is derived from an EMBL/GenBank/DDBJ whole genome shotgun (WGS) entry which is preliminary data.</text>
</comment>
<dbReference type="SUPFAM" id="SSF109604">
    <property type="entry name" value="HD-domain/PDEase-like"/>
    <property type="match status" value="1"/>
</dbReference>
<dbReference type="PANTHER" id="PTHR47545:SF2">
    <property type="entry name" value="CC-ADDING TRNA NUCLEOTIDYLTRANSFERASE"/>
    <property type="match status" value="1"/>
</dbReference>
<dbReference type="InterPro" id="IPR003607">
    <property type="entry name" value="HD/PDEase_dom"/>
</dbReference>
<dbReference type="NCBIfam" id="TIGR00277">
    <property type="entry name" value="HDIG"/>
    <property type="match status" value="1"/>
</dbReference>
<dbReference type="Gene3D" id="1.10.3090.10">
    <property type="entry name" value="cca-adding enzyme, domain 2"/>
    <property type="match status" value="1"/>
</dbReference>
<keyword evidence="6" id="KW-1185">Reference proteome</keyword>
<dbReference type="InterPro" id="IPR006675">
    <property type="entry name" value="HDIG_dom"/>
</dbReference>
<reference evidence="3 5" key="1">
    <citation type="submission" date="2016-02" db="EMBL/GenBank/DDBJ databases">
        <title>Draft genome sequence for Clostridium paradoxum JW-YL-7.</title>
        <authorList>
            <person name="Utturkar S.M."/>
            <person name="Lancaster A."/>
            <person name="Poole F.L."/>
            <person name="Adams M.W."/>
            <person name="Brown S.D."/>
        </authorList>
    </citation>
    <scope>NUCLEOTIDE SEQUENCE [LARGE SCALE GENOMIC DNA]</scope>
    <source>
        <strain evidence="3 5">JW-YL-7</strain>
    </source>
</reference>